<accession>A0AA38S361</accession>
<sequence length="161" mass="17931">MDPLSALAIVAAVFQLVDFGGRLLKKGWVQYQGAVNEREATELRDMAGNLSALLNMGSRKSGGSLHEKHDTAAEIELRRLCDECNSITSEFQDIVSRNKPYGKSKSRNFLQGPWNTPKASDLKERLAQIKDQVITAVLFCLWEESKQAGQRYGDIFTGILL</sequence>
<reference evidence="1" key="1">
    <citation type="submission" date="2022-07" db="EMBL/GenBank/DDBJ databases">
        <title>Fungi with potential for degradation of polypropylene.</title>
        <authorList>
            <person name="Gostincar C."/>
        </authorList>
    </citation>
    <scope>NUCLEOTIDE SEQUENCE</scope>
    <source>
        <strain evidence="1">EXF-13308</strain>
    </source>
</reference>
<comment type="caution">
    <text evidence="1">The sequence shown here is derived from an EMBL/GenBank/DDBJ whole genome shotgun (WGS) entry which is preliminary data.</text>
</comment>
<dbReference type="EMBL" id="JANBVO010000013">
    <property type="protein sequence ID" value="KAJ9148400.1"/>
    <property type="molecule type" value="Genomic_DNA"/>
</dbReference>
<organism evidence="1 2">
    <name type="scientific">Pleurostoma richardsiae</name>
    <dbReference type="NCBI Taxonomy" id="41990"/>
    <lineage>
        <taxon>Eukaryota</taxon>
        <taxon>Fungi</taxon>
        <taxon>Dikarya</taxon>
        <taxon>Ascomycota</taxon>
        <taxon>Pezizomycotina</taxon>
        <taxon>Sordariomycetes</taxon>
        <taxon>Sordariomycetidae</taxon>
        <taxon>Calosphaeriales</taxon>
        <taxon>Pleurostomataceae</taxon>
        <taxon>Pleurostoma</taxon>
    </lineage>
</organism>
<name>A0AA38S361_9PEZI</name>
<protein>
    <submittedName>
        <fullName evidence="1">Uncharacterized protein</fullName>
    </submittedName>
</protein>
<dbReference type="AlphaFoldDB" id="A0AA38S361"/>
<evidence type="ECO:0000313" key="1">
    <source>
        <dbReference type="EMBL" id="KAJ9148400.1"/>
    </source>
</evidence>
<gene>
    <name evidence="1" type="ORF">NKR23_g5020</name>
</gene>
<keyword evidence="2" id="KW-1185">Reference proteome</keyword>
<evidence type="ECO:0000313" key="2">
    <source>
        <dbReference type="Proteomes" id="UP001174694"/>
    </source>
</evidence>
<dbReference type="Proteomes" id="UP001174694">
    <property type="component" value="Unassembled WGS sequence"/>
</dbReference>
<proteinExistence type="predicted"/>